<evidence type="ECO:0000259" key="2">
    <source>
        <dbReference type="Pfam" id="PF13391"/>
    </source>
</evidence>
<keyword evidence="4" id="KW-1185">Reference proteome</keyword>
<feature type="domain" description="HNH nuclease" evidence="2">
    <location>
        <begin position="160"/>
        <end position="209"/>
    </location>
</feature>
<reference evidence="3" key="1">
    <citation type="journal article" date="2020" name="Stud. Mycol.">
        <title>101 Dothideomycetes genomes: a test case for predicting lifestyles and emergence of pathogens.</title>
        <authorList>
            <person name="Haridas S."/>
            <person name="Albert R."/>
            <person name="Binder M."/>
            <person name="Bloem J."/>
            <person name="Labutti K."/>
            <person name="Salamov A."/>
            <person name="Andreopoulos B."/>
            <person name="Baker S."/>
            <person name="Barry K."/>
            <person name="Bills G."/>
            <person name="Bluhm B."/>
            <person name="Cannon C."/>
            <person name="Castanera R."/>
            <person name="Culley D."/>
            <person name="Daum C."/>
            <person name="Ezra D."/>
            <person name="Gonzalez J."/>
            <person name="Henrissat B."/>
            <person name="Kuo A."/>
            <person name="Liang C."/>
            <person name="Lipzen A."/>
            <person name="Lutzoni F."/>
            <person name="Magnuson J."/>
            <person name="Mondo S."/>
            <person name="Nolan M."/>
            <person name="Ohm R."/>
            <person name="Pangilinan J."/>
            <person name="Park H.-J."/>
            <person name="Ramirez L."/>
            <person name="Alfaro M."/>
            <person name="Sun H."/>
            <person name="Tritt A."/>
            <person name="Yoshinaga Y."/>
            <person name="Zwiers L.-H."/>
            <person name="Turgeon B."/>
            <person name="Goodwin S."/>
            <person name="Spatafora J."/>
            <person name="Crous P."/>
            <person name="Grigoriev I."/>
        </authorList>
    </citation>
    <scope>NUCLEOTIDE SEQUENCE</scope>
    <source>
        <strain evidence="3">CBS 123094</strain>
    </source>
</reference>
<dbReference type="AlphaFoldDB" id="A0A6A5VZX2"/>
<feature type="compositionally biased region" description="Polar residues" evidence="1">
    <location>
        <begin position="299"/>
        <end position="309"/>
    </location>
</feature>
<organism evidence="3 4">
    <name type="scientific">Amniculicola lignicola CBS 123094</name>
    <dbReference type="NCBI Taxonomy" id="1392246"/>
    <lineage>
        <taxon>Eukaryota</taxon>
        <taxon>Fungi</taxon>
        <taxon>Dikarya</taxon>
        <taxon>Ascomycota</taxon>
        <taxon>Pezizomycotina</taxon>
        <taxon>Dothideomycetes</taxon>
        <taxon>Pleosporomycetidae</taxon>
        <taxon>Pleosporales</taxon>
        <taxon>Amniculicolaceae</taxon>
        <taxon>Amniculicola</taxon>
    </lineage>
</organism>
<evidence type="ECO:0000256" key="1">
    <source>
        <dbReference type="SAM" id="MobiDB-lite"/>
    </source>
</evidence>
<protein>
    <recommendedName>
        <fullName evidence="2">HNH nuclease domain-containing protein</fullName>
    </recommendedName>
</protein>
<feature type="region of interest" description="Disordered" evidence="1">
    <location>
        <begin position="298"/>
        <end position="318"/>
    </location>
</feature>
<feature type="compositionally biased region" description="Acidic residues" evidence="1">
    <location>
        <begin position="334"/>
        <end position="348"/>
    </location>
</feature>
<dbReference type="OrthoDB" id="3796682at2759"/>
<dbReference type="EMBL" id="ML977646">
    <property type="protein sequence ID" value="KAF1995073.1"/>
    <property type="molecule type" value="Genomic_DNA"/>
</dbReference>
<dbReference type="Proteomes" id="UP000799779">
    <property type="component" value="Unassembled WGS sequence"/>
</dbReference>
<name>A0A6A5VZX2_9PLEO</name>
<feature type="compositionally biased region" description="Basic and acidic residues" evidence="1">
    <location>
        <begin position="349"/>
        <end position="364"/>
    </location>
</feature>
<proteinExistence type="predicted"/>
<evidence type="ECO:0000313" key="3">
    <source>
        <dbReference type="EMBL" id="KAF1995073.1"/>
    </source>
</evidence>
<sequence>MPSTKPRPTPPLGRGGRVPILLVRHPHYRDYNTLLKLPALDEGDSVHYNVALIICGIIADNSWETGWFARASDGSRVCEPGVPLVAADGDVFYFVKDRGYKYPVYLSWDEWRLPSSDTDLPSHFLDLPIDDPPPTLRNGGYIEDVKGRDKSCRLSAVIDGCDQVHLVPAREREWWDFNMGQSSDLQIESALNGILLRTDLHQLFDTGTWVPMAMEDQQLVAYVVRTADVSNQFAAIWHQTEMQSLVGVDRRCLFARVAWAVLSLHHGFLAMRRLASENLLVRMKDGELKEMAPEVFKQFSRSRSKNPSPTKRPRLQALEEDGGIIVAAELCWDNEADDDDDGGGDEAGNDDKDGRKGRSQHCYDVDDDSALYQRGRKRLRSPEPYPSLLSLEPDQLRMPIHTQRGIKHVSATQQRLERDRDTERL</sequence>
<feature type="region of interest" description="Disordered" evidence="1">
    <location>
        <begin position="334"/>
        <end position="425"/>
    </location>
</feature>
<accession>A0A6A5VZX2</accession>
<dbReference type="Pfam" id="PF13391">
    <property type="entry name" value="HNH_2"/>
    <property type="match status" value="1"/>
</dbReference>
<gene>
    <name evidence="3" type="ORF">P154DRAFT_539077</name>
</gene>
<feature type="compositionally biased region" description="Basic and acidic residues" evidence="1">
    <location>
        <begin position="415"/>
        <end position="425"/>
    </location>
</feature>
<evidence type="ECO:0000313" key="4">
    <source>
        <dbReference type="Proteomes" id="UP000799779"/>
    </source>
</evidence>
<dbReference type="InterPro" id="IPR003615">
    <property type="entry name" value="HNH_nuc"/>
</dbReference>